<evidence type="ECO:0000313" key="2">
    <source>
        <dbReference type="Proteomes" id="UP001292079"/>
    </source>
</evidence>
<keyword evidence="2" id="KW-1185">Reference proteome</keyword>
<organism evidence="1 2">
    <name type="scientific">Schistosoma mekongi</name>
    <name type="common">Parasitic worm</name>
    <dbReference type="NCBI Taxonomy" id="38744"/>
    <lineage>
        <taxon>Eukaryota</taxon>
        <taxon>Metazoa</taxon>
        <taxon>Spiralia</taxon>
        <taxon>Lophotrochozoa</taxon>
        <taxon>Platyhelminthes</taxon>
        <taxon>Trematoda</taxon>
        <taxon>Digenea</taxon>
        <taxon>Strigeidida</taxon>
        <taxon>Schistosomatoidea</taxon>
        <taxon>Schistosomatidae</taxon>
        <taxon>Schistosoma</taxon>
    </lineage>
</organism>
<reference evidence="1" key="1">
    <citation type="submission" date="2022-04" db="EMBL/GenBank/DDBJ databases">
        <authorList>
            <person name="Xu L."/>
            <person name="Lv Z."/>
        </authorList>
    </citation>
    <scope>NUCLEOTIDE SEQUENCE</scope>
    <source>
        <strain evidence="1">LV_2022a</strain>
    </source>
</reference>
<name>A0AAE2D991_SCHME</name>
<proteinExistence type="predicted"/>
<gene>
    <name evidence="1" type="ORF">MN116_001305</name>
</gene>
<comment type="caution">
    <text evidence="1">The sequence shown here is derived from an EMBL/GenBank/DDBJ whole genome shotgun (WGS) entry which is preliminary data.</text>
</comment>
<evidence type="ECO:0000313" key="1">
    <source>
        <dbReference type="EMBL" id="KAK4476081.1"/>
    </source>
</evidence>
<accession>A0AAE2D991</accession>
<dbReference type="EMBL" id="JALJAT010000001">
    <property type="protein sequence ID" value="KAK4476081.1"/>
    <property type="molecule type" value="Genomic_DNA"/>
</dbReference>
<dbReference type="Proteomes" id="UP001292079">
    <property type="component" value="Unassembled WGS sequence"/>
</dbReference>
<protein>
    <submittedName>
        <fullName evidence="1">Uncharacterized protein</fullName>
    </submittedName>
</protein>
<reference evidence="1" key="2">
    <citation type="journal article" date="2023" name="Infect Dis Poverty">
        <title>Chromosome-scale genome of the human blood fluke Schistosoma mekongi and its implications for public health.</title>
        <authorList>
            <person name="Zhou M."/>
            <person name="Xu L."/>
            <person name="Xu D."/>
            <person name="Chen W."/>
            <person name="Khan J."/>
            <person name="Hu Y."/>
            <person name="Huang H."/>
            <person name="Wei H."/>
            <person name="Zhang Y."/>
            <person name="Chusongsang P."/>
            <person name="Tanasarnprasert K."/>
            <person name="Hu X."/>
            <person name="Limpanont Y."/>
            <person name="Lv Z."/>
        </authorList>
    </citation>
    <scope>NUCLEOTIDE SEQUENCE</scope>
    <source>
        <strain evidence="1">LV_2022a</strain>
    </source>
</reference>
<sequence length="290" mass="33243">MYQKAQLERLQQTLLYEQNQVQSLSSQLCNKQFEFNKAKLNWLQKENRLKVEKDQIYIKSSAAIIAKEQVAKNLEISRRYIKHLKDRISMLKKSESDMRSFSRNSEHFSTRKCGNFLSESTYSKEYLKNIESIRSAPDLSTTFPTLSKLLSLSKDCRDPHKCVTPEVLAHQACQTDREFQHCNCYDGNQLSNASLPGNHFDGAVTLVNSTLSYSIKTRKTSTNYEEIPNEPGDKCPSISSITSSVSSLQVIDEMEFQDNLALLDQRINSVRESLKLNPMICKCANNQLFE</sequence>
<dbReference type="AlphaFoldDB" id="A0AAE2D991"/>